<reference evidence="5 6" key="1">
    <citation type="journal article" date="2015" name="J. Biotechnol.">
        <title>Complete genome sequence of a malodorant-producing acetogen, Clostridium scatologenes ATCC 25775(T).</title>
        <authorList>
            <person name="Zhu Z."/>
            <person name="Guo T."/>
            <person name="Zheng H."/>
            <person name="Song T."/>
            <person name="Ouyang P."/>
            <person name="Xie J."/>
        </authorList>
    </citation>
    <scope>NUCLEOTIDE SEQUENCE [LARGE SCALE GENOMIC DNA]</scope>
    <source>
        <strain evidence="5 6">ATCC 25775</strain>
    </source>
</reference>
<evidence type="ECO:0000313" key="5">
    <source>
        <dbReference type="EMBL" id="AKA69861.1"/>
    </source>
</evidence>
<feature type="domain" description="SbsA Ig-like" evidence="3">
    <location>
        <begin position="272"/>
        <end position="349"/>
    </location>
</feature>
<evidence type="ECO:0000256" key="2">
    <source>
        <dbReference type="SAM" id="SignalP"/>
    </source>
</evidence>
<dbReference type="STRING" id="1548.CSCA_2736"/>
<protein>
    <submittedName>
        <fullName evidence="5">Uncharacterized protein</fullName>
    </submittedName>
</protein>
<dbReference type="RefSeq" id="WP_029954886.1">
    <property type="nucleotide sequence ID" value="NZ_CP009933.1"/>
</dbReference>
<dbReference type="Pfam" id="PF13205">
    <property type="entry name" value="Big_5"/>
    <property type="match status" value="1"/>
</dbReference>
<evidence type="ECO:0000256" key="1">
    <source>
        <dbReference type="ARBA" id="ARBA00022729"/>
    </source>
</evidence>
<dbReference type="InterPro" id="IPR014755">
    <property type="entry name" value="Cu-Rt/internalin_Ig-like"/>
</dbReference>
<evidence type="ECO:0000259" key="4">
    <source>
        <dbReference type="Pfam" id="PF14343"/>
    </source>
</evidence>
<dbReference type="Proteomes" id="UP000033115">
    <property type="component" value="Chromosome"/>
</dbReference>
<dbReference type="InterPro" id="IPR025748">
    <property type="entry name" value="PrcB_C_dom"/>
</dbReference>
<keyword evidence="6" id="KW-1185">Reference proteome</keyword>
<dbReference type="Pfam" id="PF14343">
    <property type="entry name" value="PrcB_C"/>
    <property type="match status" value="1"/>
</dbReference>
<dbReference type="AlphaFoldDB" id="A0A0E3GR81"/>
<sequence length="361" mass="41016">MRKKFLISTCIALSIGLVYMPSKASAKILSKNTNSIETKTYSMIYNKVNFHTISQDDAPSDLMKKIELYKGNEGFVSYTDSSSNKSYIAVMAGEKPTYGYGITVKAVENSKQEVNVLVGETSPDNNAILPQIVSYPYTIIETDIPLNNITVKNSNGKNYSYYDIQRSFQPIIGISWVSGNLKNIYKENNFIFLEVQNSNKVSQFFYLNDNEESENKIKDLKLNSNVTIKYALGTPQKYNNNSSFPLTEILLPIDKSSFTDSKWQDLSLQKSLDKNMQLTLYYDKELEKENVSNTNIYVVDNDGTRIPTEATLSDDKKSIRIIPLKPYVANQTYYLFITSDVTSNIKVSNQGYRMQFEVSVQ</sequence>
<dbReference type="KEGG" id="csq:CSCA_2736"/>
<proteinExistence type="predicted"/>
<organism evidence="5 6">
    <name type="scientific">Clostridium scatologenes</name>
    <dbReference type="NCBI Taxonomy" id="1548"/>
    <lineage>
        <taxon>Bacteria</taxon>
        <taxon>Bacillati</taxon>
        <taxon>Bacillota</taxon>
        <taxon>Clostridia</taxon>
        <taxon>Eubacteriales</taxon>
        <taxon>Clostridiaceae</taxon>
        <taxon>Clostridium</taxon>
    </lineage>
</organism>
<evidence type="ECO:0000313" key="6">
    <source>
        <dbReference type="Proteomes" id="UP000033115"/>
    </source>
</evidence>
<feature type="chain" id="PRO_5002410484" evidence="2">
    <location>
        <begin position="27"/>
        <end position="361"/>
    </location>
</feature>
<gene>
    <name evidence="5" type="ORF">CSCA_2736</name>
</gene>
<name>A0A0E3GR81_CLOSL</name>
<feature type="domain" description="PrcB C-terminal" evidence="4">
    <location>
        <begin position="87"/>
        <end position="142"/>
    </location>
</feature>
<accession>A0A0E3GR81</accession>
<keyword evidence="1 2" id="KW-0732">Signal</keyword>
<dbReference type="InterPro" id="IPR032812">
    <property type="entry name" value="SbsA_Ig"/>
</dbReference>
<dbReference type="Gene3D" id="2.60.40.1220">
    <property type="match status" value="1"/>
</dbReference>
<feature type="signal peptide" evidence="2">
    <location>
        <begin position="1"/>
        <end position="26"/>
    </location>
</feature>
<evidence type="ECO:0000259" key="3">
    <source>
        <dbReference type="Pfam" id="PF13205"/>
    </source>
</evidence>
<dbReference type="HOGENOM" id="CLU_064905_0_0_9"/>
<dbReference type="EMBL" id="CP009933">
    <property type="protein sequence ID" value="AKA69861.1"/>
    <property type="molecule type" value="Genomic_DNA"/>
</dbReference>